<dbReference type="FunFam" id="3.60.20.10:FF:000003">
    <property type="entry name" value="Proteasome subunit beta type-3"/>
    <property type="match status" value="1"/>
</dbReference>
<evidence type="ECO:0000256" key="3">
    <source>
        <dbReference type="ARBA" id="ARBA00023242"/>
    </source>
</evidence>
<dbReference type="InterPro" id="IPR029055">
    <property type="entry name" value="Ntn_hydrolases_N"/>
</dbReference>
<evidence type="ECO:0000313" key="7">
    <source>
        <dbReference type="EMBL" id="CAH0546093.1"/>
    </source>
</evidence>
<organism evidence="7 8">
    <name type="scientific">Brassicogethes aeneus</name>
    <name type="common">Rape pollen beetle</name>
    <name type="synonym">Meligethes aeneus</name>
    <dbReference type="NCBI Taxonomy" id="1431903"/>
    <lineage>
        <taxon>Eukaryota</taxon>
        <taxon>Metazoa</taxon>
        <taxon>Ecdysozoa</taxon>
        <taxon>Arthropoda</taxon>
        <taxon>Hexapoda</taxon>
        <taxon>Insecta</taxon>
        <taxon>Pterygota</taxon>
        <taxon>Neoptera</taxon>
        <taxon>Endopterygota</taxon>
        <taxon>Coleoptera</taxon>
        <taxon>Polyphaga</taxon>
        <taxon>Cucujiformia</taxon>
        <taxon>Nitidulidae</taxon>
        <taxon>Meligethinae</taxon>
        <taxon>Brassicogethes</taxon>
    </lineage>
</organism>
<dbReference type="InterPro" id="IPR016050">
    <property type="entry name" value="Proteasome_bsu_CS"/>
</dbReference>
<dbReference type="PANTHER" id="PTHR32194">
    <property type="entry name" value="METALLOPROTEASE TLDD"/>
    <property type="match status" value="1"/>
</dbReference>
<evidence type="ECO:0000256" key="5">
    <source>
        <dbReference type="ARBA" id="ARBA00026071"/>
    </source>
</evidence>
<evidence type="ECO:0000313" key="8">
    <source>
        <dbReference type="Proteomes" id="UP001154078"/>
    </source>
</evidence>
<dbReference type="OrthoDB" id="204949at2759"/>
<dbReference type="PANTHER" id="PTHR32194:SF10">
    <property type="entry name" value="PROTEASOME SUBUNIT BETA TYPE-3"/>
    <property type="match status" value="1"/>
</dbReference>
<dbReference type="SUPFAM" id="SSF56235">
    <property type="entry name" value="N-terminal nucleophile aminohydrolases (Ntn hydrolases)"/>
    <property type="match status" value="1"/>
</dbReference>
<evidence type="ECO:0000256" key="6">
    <source>
        <dbReference type="RuleBase" id="RU004203"/>
    </source>
</evidence>
<dbReference type="AlphaFoldDB" id="A0A9P0FAK4"/>
<keyword evidence="2 6" id="KW-0647">Proteasome</keyword>
<dbReference type="Gene3D" id="3.60.20.10">
    <property type="entry name" value="Glutamine Phosphoribosylpyrophosphate, subunit 1, domain 1"/>
    <property type="match status" value="1"/>
</dbReference>
<dbReference type="GO" id="GO:0043161">
    <property type="term" value="P:proteasome-mediated ubiquitin-dependent protein catabolic process"/>
    <property type="evidence" value="ECO:0007669"/>
    <property type="project" value="InterPro"/>
</dbReference>
<evidence type="ECO:0000256" key="4">
    <source>
        <dbReference type="ARBA" id="ARBA00024953"/>
    </source>
</evidence>
<comment type="subunit">
    <text evidence="5">The 26S proteasome consists of a 20S proteasome core and two 19S regulatory subunits. The 20S proteasome core is composed of 28 subunits that are arranged in four stacked rings, resulting in a barrel-shaped structure. The two end rings are each formed by seven alpha subunits, and the two central rings are each formed by seven beta subunits. The catalytic chamber with the active sites is on the inside of the barrel.</text>
</comment>
<evidence type="ECO:0000256" key="1">
    <source>
        <dbReference type="ARBA" id="ARBA00022490"/>
    </source>
</evidence>
<dbReference type="GO" id="GO:0019774">
    <property type="term" value="C:proteasome core complex, beta-subunit complex"/>
    <property type="evidence" value="ECO:0007669"/>
    <property type="project" value="InterPro"/>
</dbReference>
<dbReference type="EMBL" id="OV121132">
    <property type="protein sequence ID" value="CAH0546093.1"/>
    <property type="molecule type" value="Genomic_DNA"/>
</dbReference>
<evidence type="ECO:0000256" key="2">
    <source>
        <dbReference type="ARBA" id="ARBA00022942"/>
    </source>
</evidence>
<keyword evidence="3 6" id="KW-0539">Nucleus</keyword>
<protein>
    <recommendedName>
        <fullName evidence="6">Proteasome subunit beta</fullName>
    </recommendedName>
</protein>
<dbReference type="InterPro" id="IPR023333">
    <property type="entry name" value="Proteasome_suB-type"/>
</dbReference>
<reference evidence="7" key="1">
    <citation type="submission" date="2021-12" db="EMBL/GenBank/DDBJ databases">
        <authorList>
            <person name="King R."/>
        </authorList>
    </citation>
    <scope>NUCLEOTIDE SEQUENCE</scope>
</reference>
<dbReference type="Proteomes" id="UP001154078">
    <property type="component" value="Chromosome 1"/>
</dbReference>
<dbReference type="InterPro" id="IPR033811">
    <property type="entry name" value="Proteasome_beta_3"/>
</dbReference>
<comment type="similarity">
    <text evidence="6">Belongs to the peptidase T1B family.</text>
</comment>
<dbReference type="InterPro" id="IPR001353">
    <property type="entry name" value="Proteasome_sua/b"/>
</dbReference>
<comment type="subunit">
    <text evidence="6">Component of the proteasome complex.</text>
</comment>
<sequence length="205" mass="22843">MSILTYNGGAMVAMKGDKCVSIAADRRFGVQAQTVDTSVDKIFHMGNYLFVGFPGLHTDAQTVSGKVRLRKNLYELKEDRIIRPQVFSSMLSQMLYEKRFGPFFVEPIIAGLEPGTYNPYVCSMDLIGCPNKPQDFIVGGTASGQLYGMCESLWEPNLTPEDLFETTSQALVNAFDRDALSGWGAVIYMIEPKKVTIRSIKTRMD</sequence>
<keyword evidence="8" id="KW-1185">Reference proteome</keyword>
<dbReference type="Pfam" id="PF00227">
    <property type="entry name" value="Proteasome"/>
    <property type="match status" value="1"/>
</dbReference>
<keyword evidence="1 6" id="KW-0963">Cytoplasm</keyword>
<dbReference type="GO" id="GO:0005737">
    <property type="term" value="C:cytoplasm"/>
    <property type="evidence" value="ECO:0007669"/>
    <property type="project" value="UniProtKB-SubCell"/>
</dbReference>
<dbReference type="PROSITE" id="PS51476">
    <property type="entry name" value="PROTEASOME_BETA_2"/>
    <property type="match status" value="1"/>
</dbReference>
<dbReference type="CDD" id="cd03759">
    <property type="entry name" value="proteasome_beta_type_3"/>
    <property type="match status" value="1"/>
</dbReference>
<proteinExistence type="inferred from homology"/>
<comment type="subcellular location">
    <subcellularLocation>
        <location evidence="6">Cytoplasm</location>
    </subcellularLocation>
    <subcellularLocation>
        <location evidence="6">Nucleus</location>
    </subcellularLocation>
</comment>
<dbReference type="GO" id="GO:0005634">
    <property type="term" value="C:nucleus"/>
    <property type="evidence" value="ECO:0007669"/>
    <property type="project" value="UniProtKB-SubCell"/>
</dbReference>
<comment type="function">
    <text evidence="6">Component of the proteasome, a multicatalytic proteinase complex which is characterized by its ability to cleave peptides with Arg, Phe, Tyr, Leu, and Glu adjacent to the leaving group at neutral or slightly basic pH. The proteasome has an ATP-dependent proteolytic activity.</text>
</comment>
<comment type="function">
    <text evidence="4">Non-catalytic component of the proteasome, a multicatalytic proteinase complex which is characterized by its ability to cleave peptides with Arg, Phe, Tyr, Leu, and Glu adjacent to the leaving group at neutral or slightly basic pH. The proteasome has an ATP-dependent proteolytic activity.</text>
</comment>
<name>A0A9P0FAK4_BRAAE</name>
<accession>A0A9P0FAK4</accession>
<dbReference type="PROSITE" id="PS00854">
    <property type="entry name" value="PROTEASOME_BETA_1"/>
    <property type="match status" value="1"/>
</dbReference>
<gene>
    <name evidence="7" type="ORF">MELIAE_LOCUS338</name>
</gene>